<evidence type="ECO:0000313" key="3">
    <source>
        <dbReference type="EMBL" id="MBY0755638.1"/>
    </source>
</evidence>
<protein>
    <submittedName>
        <fullName evidence="3">Type I pullulanase</fullName>
        <ecNumber evidence="3">3.2.1.41</ecNumber>
    </submittedName>
</protein>
<dbReference type="EMBL" id="JAIKTU010000006">
    <property type="protein sequence ID" value="MBY0755638.1"/>
    <property type="molecule type" value="Genomic_DNA"/>
</dbReference>
<dbReference type="GO" id="GO:0051060">
    <property type="term" value="F:pullulanase activity"/>
    <property type="evidence" value="ECO:0007669"/>
    <property type="project" value="UniProtKB-EC"/>
</dbReference>
<evidence type="ECO:0000256" key="1">
    <source>
        <dbReference type="ARBA" id="ARBA00008061"/>
    </source>
</evidence>
<comment type="caution">
    <text evidence="3">The sequence shown here is derived from an EMBL/GenBank/DDBJ whole genome shotgun (WGS) entry which is preliminary data.</text>
</comment>
<dbReference type="Pfam" id="PF21653">
    <property type="entry name" value="pulA_all-beta"/>
    <property type="match status" value="1"/>
</dbReference>
<feature type="domain" description="Glycosyl hydrolase family 13 catalytic" evidence="2">
    <location>
        <begin position="152"/>
        <end position="567"/>
    </location>
</feature>
<dbReference type="RefSeq" id="WP_221861016.1">
    <property type="nucleotide sequence ID" value="NZ_JAIKTU010000006.1"/>
</dbReference>
<dbReference type="InterPro" id="IPR013783">
    <property type="entry name" value="Ig-like_fold"/>
</dbReference>
<organism evidence="3 4">
    <name type="scientific">Clostridium sardiniense</name>
    <name type="common">Clostridium absonum</name>
    <dbReference type="NCBI Taxonomy" id="29369"/>
    <lineage>
        <taxon>Bacteria</taxon>
        <taxon>Bacillati</taxon>
        <taxon>Bacillota</taxon>
        <taxon>Clostridia</taxon>
        <taxon>Eubacteriales</taxon>
        <taxon>Clostridiaceae</taxon>
        <taxon>Clostridium</taxon>
    </lineage>
</organism>
<dbReference type="Gene3D" id="3.20.20.80">
    <property type="entry name" value="Glycosidases"/>
    <property type="match status" value="1"/>
</dbReference>
<dbReference type="Gene3D" id="2.60.40.1180">
    <property type="entry name" value="Golgi alpha-mannosidase II"/>
    <property type="match status" value="1"/>
</dbReference>
<reference evidence="3 4" key="1">
    <citation type="journal article" date="2021" name="Cell Host Microbe">
        <title>in vivo commensal control of Clostridioides difficile virulence.</title>
        <authorList>
            <person name="Girinathan B.P."/>
            <person name="Dibenedetto N."/>
            <person name="Worley J.N."/>
            <person name="Peltier J."/>
            <person name="Arrieta-Ortiz M.L."/>
            <person name="Rupa Christinal Immanuel S."/>
            <person name="Lavin R."/>
            <person name="Delaney M.L."/>
            <person name="Cummins C."/>
            <person name="Hoffmann M."/>
            <person name="Luo Y."/>
            <person name="Gonzalez-Escalona N."/>
            <person name="Allard M."/>
            <person name="Onderdonk A.B."/>
            <person name="Gerber G.K."/>
            <person name="Sonenshein A.L."/>
            <person name="Baliga N."/>
            <person name="Dupuy B."/>
            <person name="Bry L."/>
        </authorList>
    </citation>
    <scope>NUCLEOTIDE SEQUENCE [LARGE SCALE GENOMIC DNA]</scope>
    <source>
        <strain evidence="3 4">DSM 599</strain>
    </source>
</reference>
<keyword evidence="4" id="KW-1185">Reference proteome</keyword>
<accession>A0ABS7KXU1</accession>
<dbReference type="Pfam" id="PF00128">
    <property type="entry name" value="Alpha-amylase"/>
    <property type="match status" value="1"/>
</dbReference>
<sequence length="672" mass="77226">MPDNYMYLCNLMKNNSSEFEKMFFYDGDLGVKYTKEKSIFSLWAPLASKVFLIIYGNKGRNLNYKEKDTIEMNYINKGVWKIEVDGDLNYQYYNYLVLNGDVVNEVVDPYAKSVSLNGLRSQVVNLEETNPENWNDDVKPNFISFQASSIYEIHIRDFTIDANSGVLMKNRGKFLGFCEDNTTIPGIHTKTCLSHLKELGITHVHLLPVYDFSSVDESNFGINEYNWGYDPQNYNALEGSYSLDPGHGEIRINEFKTLIKKLHDSNIRVVLDVVYNHTFKSEDSNFNKIVPKYYYRENLFGGFSDGSGCGNELASERSMVRKFIIDSIKYWAAEYHIDGFRFDLMGLHDLETIKTIRDELNKIDKTILIYGEGWVGGDTPLNYYDRTIKDNLNRVGNKQIALFSDDIRDGIKGNVFYRSSQGFVSGGSGLEETIKFGVVASTFHKDVDISKVNYSNFFWANEPYQTINYASSHDNFTLWDKLHLSNGYDDEINRVLMNKLAATIVFTSQGIPFMQGGEELLRSKKDSNGNIIENSYNSSDEVNKIDWNRKNLYSEVFSCYRELIKIKKEHPAFSMGTSQLIQENLVFLRKDCDFFKDNLVSFRINGMAVKDSWSDIIVIYNSNKDYTNIKLPDGKWELVFDSHFTTVSHSSDLFENIFNAAGIGGYILVKKL</sequence>
<dbReference type="InterPro" id="IPR006047">
    <property type="entry name" value="GH13_cat_dom"/>
</dbReference>
<dbReference type="Gene3D" id="2.60.40.10">
    <property type="entry name" value="Immunoglobulins"/>
    <property type="match status" value="1"/>
</dbReference>
<name>A0ABS7KXU1_CLOSR</name>
<dbReference type="Proteomes" id="UP001299068">
    <property type="component" value="Unassembled WGS sequence"/>
</dbReference>
<dbReference type="Pfam" id="PF02922">
    <property type="entry name" value="CBM_48"/>
    <property type="match status" value="1"/>
</dbReference>
<dbReference type="NCBIfam" id="TIGR02104">
    <property type="entry name" value="pulA_typeI"/>
    <property type="match status" value="1"/>
</dbReference>
<dbReference type="SUPFAM" id="SSF81296">
    <property type="entry name" value="E set domains"/>
    <property type="match status" value="1"/>
</dbReference>
<dbReference type="InterPro" id="IPR017853">
    <property type="entry name" value="GH"/>
</dbReference>
<dbReference type="EC" id="3.2.1.41" evidence="3"/>
<dbReference type="CDD" id="cd02860">
    <property type="entry name" value="E_set_Pullulanase"/>
    <property type="match status" value="1"/>
</dbReference>
<evidence type="ECO:0000259" key="2">
    <source>
        <dbReference type="SMART" id="SM00642"/>
    </source>
</evidence>
<dbReference type="InterPro" id="IPR004193">
    <property type="entry name" value="Glyco_hydro_13_N"/>
</dbReference>
<comment type="similarity">
    <text evidence="1">Belongs to the glycosyl hydrolase 13 family.</text>
</comment>
<keyword evidence="3" id="KW-0326">Glycosidase</keyword>
<dbReference type="InterPro" id="IPR014756">
    <property type="entry name" value="Ig_E-set"/>
</dbReference>
<dbReference type="SUPFAM" id="SSF51445">
    <property type="entry name" value="(Trans)glycosidases"/>
    <property type="match status" value="1"/>
</dbReference>
<proteinExistence type="inferred from homology"/>
<dbReference type="CDD" id="cd11341">
    <property type="entry name" value="AmyAc_Pullulanase_LD-like"/>
    <property type="match status" value="1"/>
</dbReference>
<evidence type="ECO:0000313" key="4">
    <source>
        <dbReference type="Proteomes" id="UP001299068"/>
    </source>
</evidence>
<dbReference type="PANTHER" id="PTHR43002">
    <property type="entry name" value="GLYCOGEN DEBRANCHING ENZYME"/>
    <property type="match status" value="1"/>
</dbReference>
<keyword evidence="3" id="KW-0378">Hydrolase</keyword>
<dbReference type="InterPro" id="IPR049117">
    <property type="entry name" value="pulA_all-beta"/>
</dbReference>
<dbReference type="InterPro" id="IPR013780">
    <property type="entry name" value="Glyco_hydro_b"/>
</dbReference>
<dbReference type="SMART" id="SM00642">
    <property type="entry name" value="Aamy"/>
    <property type="match status" value="1"/>
</dbReference>
<gene>
    <name evidence="3" type="primary">pulA</name>
    <name evidence="3" type="ORF">K5V21_09210</name>
</gene>
<dbReference type="InterPro" id="IPR011840">
    <property type="entry name" value="PulA_typeI"/>
</dbReference>